<evidence type="ECO:0000313" key="1">
    <source>
        <dbReference type="EMBL" id="RVU14941.1"/>
    </source>
</evidence>
<dbReference type="Gene3D" id="3.50.50.60">
    <property type="entry name" value="FAD/NAD(P)-binding domain"/>
    <property type="match status" value="1"/>
</dbReference>
<dbReference type="EMBL" id="SACP01000025">
    <property type="protein sequence ID" value="RVU14941.1"/>
    <property type="molecule type" value="Genomic_DNA"/>
</dbReference>
<dbReference type="AlphaFoldDB" id="A0A3S2YN40"/>
<name>A0A3S2YN40_9HYPH</name>
<dbReference type="RefSeq" id="WP_127732878.1">
    <property type="nucleotide sequence ID" value="NZ_SACP01000025.1"/>
</dbReference>
<keyword evidence="2" id="KW-1185">Reference proteome</keyword>
<proteinExistence type="predicted"/>
<dbReference type="OrthoDB" id="7987862at2"/>
<accession>A0A3S2YN40</accession>
<dbReference type="InterPro" id="IPR036188">
    <property type="entry name" value="FAD/NAD-bd_sf"/>
</dbReference>
<comment type="caution">
    <text evidence="1">The sequence shown here is derived from an EMBL/GenBank/DDBJ whole genome shotgun (WGS) entry which is preliminary data.</text>
</comment>
<reference evidence="1 2" key="1">
    <citation type="submission" date="2019-01" db="EMBL/GenBank/DDBJ databases">
        <authorList>
            <person name="Chen W.-M."/>
        </authorList>
    </citation>
    <scope>NUCLEOTIDE SEQUENCE [LARGE SCALE GENOMIC DNA]</scope>
    <source>
        <strain evidence="1 2">TER-1</strain>
    </source>
</reference>
<gene>
    <name evidence="1" type="ORF">EOE48_21200</name>
</gene>
<dbReference type="Proteomes" id="UP000286997">
    <property type="component" value="Unassembled WGS sequence"/>
</dbReference>
<protein>
    <submittedName>
        <fullName evidence="1">Uncharacterized protein</fullName>
    </submittedName>
</protein>
<dbReference type="SUPFAM" id="SSF51905">
    <property type="entry name" value="FAD/NAD(P)-binding domain"/>
    <property type="match status" value="1"/>
</dbReference>
<sequence length="337" mass="35256">MPDTHHTGTRPRDAGPAPAARGRHVLVIGASASGLSLASHLLRREARVQVTVIEAQGSRCRRLRRAEFASLLAEETGPLPLAPLHLVEALRQHAGRLHVAETTCLSVASTPQGVAARTADGTTYLGRAAVLAFALQPPASGVPPRERNAALRALRLDPADLPLGTGAAALVRALRALVREAGGRGVGRDVAVAGVRLSAPALWHDLPDEARERLLRHGRRVWDRILGGGTDGPATRRDAPRPSALLRDLVLRGLLLPRASGLAVAPGAADRLFAGHPADLMPYAAPRLLDLDAACAWLAGRVALTGRAGEGAVAPAIAPPEVRRGPAREDAALRCGR</sequence>
<evidence type="ECO:0000313" key="2">
    <source>
        <dbReference type="Proteomes" id="UP000286997"/>
    </source>
</evidence>
<organism evidence="1 2">
    <name type="scientific">Methylobacterium oryzihabitans</name>
    <dbReference type="NCBI Taxonomy" id="2499852"/>
    <lineage>
        <taxon>Bacteria</taxon>
        <taxon>Pseudomonadati</taxon>
        <taxon>Pseudomonadota</taxon>
        <taxon>Alphaproteobacteria</taxon>
        <taxon>Hyphomicrobiales</taxon>
        <taxon>Methylobacteriaceae</taxon>
        <taxon>Methylobacterium</taxon>
    </lineage>
</organism>